<organism evidence="1">
    <name type="scientific">Arundo donax</name>
    <name type="common">Giant reed</name>
    <name type="synonym">Donax arundinaceus</name>
    <dbReference type="NCBI Taxonomy" id="35708"/>
    <lineage>
        <taxon>Eukaryota</taxon>
        <taxon>Viridiplantae</taxon>
        <taxon>Streptophyta</taxon>
        <taxon>Embryophyta</taxon>
        <taxon>Tracheophyta</taxon>
        <taxon>Spermatophyta</taxon>
        <taxon>Magnoliopsida</taxon>
        <taxon>Liliopsida</taxon>
        <taxon>Poales</taxon>
        <taxon>Poaceae</taxon>
        <taxon>PACMAD clade</taxon>
        <taxon>Arundinoideae</taxon>
        <taxon>Arundineae</taxon>
        <taxon>Arundo</taxon>
    </lineage>
</organism>
<accession>A0A0A9AWQ2</accession>
<reference evidence="1" key="2">
    <citation type="journal article" date="2015" name="Data Brief">
        <title>Shoot transcriptome of the giant reed, Arundo donax.</title>
        <authorList>
            <person name="Barrero R.A."/>
            <person name="Guerrero F.D."/>
            <person name="Moolhuijzen P."/>
            <person name="Goolsby J.A."/>
            <person name="Tidwell J."/>
            <person name="Bellgard S.E."/>
            <person name="Bellgard M.I."/>
        </authorList>
    </citation>
    <scope>NUCLEOTIDE SEQUENCE</scope>
    <source>
        <tissue evidence="1">Shoot tissue taken approximately 20 cm above the soil surface</tissue>
    </source>
</reference>
<protein>
    <submittedName>
        <fullName evidence="1">Uncharacterized protein</fullName>
    </submittedName>
</protein>
<sequence>MGGRAGRCGGARS</sequence>
<proteinExistence type="predicted"/>
<reference evidence="1" key="1">
    <citation type="submission" date="2014-09" db="EMBL/GenBank/DDBJ databases">
        <authorList>
            <person name="Magalhaes I.L.F."/>
            <person name="Oliveira U."/>
            <person name="Santos F.R."/>
            <person name="Vidigal T.H.D.A."/>
            <person name="Brescovit A.D."/>
            <person name="Santos A.J."/>
        </authorList>
    </citation>
    <scope>NUCLEOTIDE SEQUENCE</scope>
    <source>
        <tissue evidence="1">Shoot tissue taken approximately 20 cm above the soil surface</tissue>
    </source>
</reference>
<evidence type="ECO:0000313" key="1">
    <source>
        <dbReference type="EMBL" id="JAD56134.1"/>
    </source>
</evidence>
<name>A0A0A9AWQ2_ARUDO</name>
<dbReference type="EMBL" id="GBRH01241761">
    <property type="protein sequence ID" value="JAD56134.1"/>
    <property type="molecule type" value="Transcribed_RNA"/>
</dbReference>